<sequence>MTPSTDAQLKDRIKRHQSYLVKMKAAKEKKNQNIQAMMEHLKLVQKALQEIGENESQGAAAQRPNSVDIRVLTASFDNLQM</sequence>
<dbReference type="HOGENOM" id="CLU_2760076_0_0_1"/>
<dbReference type="Proteomes" id="UP000008068">
    <property type="component" value="Unassembled WGS sequence"/>
</dbReference>
<dbReference type="AlphaFoldDB" id="G0N6Y1"/>
<accession>G0N6Y1</accession>
<protein>
    <submittedName>
        <fullName evidence="1">Uncharacterized protein</fullName>
    </submittedName>
</protein>
<gene>
    <name evidence="1" type="ORF">CAEBREN_25941</name>
</gene>
<reference evidence="2" key="1">
    <citation type="submission" date="2011-07" db="EMBL/GenBank/DDBJ databases">
        <authorList>
            <consortium name="Caenorhabditis brenneri Sequencing and Analysis Consortium"/>
            <person name="Wilson R.K."/>
        </authorList>
    </citation>
    <scope>NUCLEOTIDE SEQUENCE [LARGE SCALE GENOMIC DNA]</scope>
    <source>
        <strain evidence="2">PB2801</strain>
    </source>
</reference>
<evidence type="ECO:0000313" key="1">
    <source>
        <dbReference type="EMBL" id="EGT54007.1"/>
    </source>
</evidence>
<proteinExistence type="predicted"/>
<organism evidence="2">
    <name type="scientific">Caenorhabditis brenneri</name>
    <name type="common">Nematode worm</name>
    <dbReference type="NCBI Taxonomy" id="135651"/>
    <lineage>
        <taxon>Eukaryota</taxon>
        <taxon>Metazoa</taxon>
        <taxon>Ecdysozoa</taxon>
        <taxon>Nematoda</taxon>
        <taxon>Chromadorea</taxon>
        <taxon>Rhabditida</taxon>
        <taxon>Rhabditina</taxon>
        <taxon>Rhabditomorpha</taxon>
        <taxon>Rhabditoidea</taxon>
        <taxon>Rhabditidae</taxon>
        <taxon>Peloderinae</taxon>
        <taxon>Caenorhabditis</taxon>
    </lineage>
</organism>
<evidence type="ECO:0000313" key="2">
    <source>
        <dbReference type="Proteomes" id="UP000008068"/>
    </source>
</evidence>
<name>G0N6Y1_CAEBE</name>
<keyword evidence="2" id="KW-1185">Reference proteome</keyword>
<dbReference type="InParanoid" id="G0N6Y1"/>
<dbReference type="EMBL" id="GL379845">
    <property type="protein sequence ID" value="EGT54007.1"/>
    <property type="molecule type" value="Genomic_DNA"/>
</dbReference>